<dbReference type="InterPro" id="IPR036396">
    <property type="entry name" value="Cyt_P450_sf"/>
</dbReference>
<dbReference type="GO" id="GO:0006707">
    <property type="term" value="P:cholesterol catabolic process"/>
    <property type="evidence" value="ECO:0007669"/>
    <property type="project" value="TreeGrafter"/>
</dbReference>
<gene>
    <name evidence="2" type="ORF">Cco03nite_38320</name>
</gene>
<evidence type="ECO:0000313" key="2">
    <source>
        <dbReference type="EMBL" id="GIG07132.1"/>
    </source>
</evidence>
<dbReference type="EMBL" id="BONI01000031">
    <property type="protein sequence ID" value="GIG07132.1"/>
    <property type="molecule type" value="Genomic_DNA"/>
</dbReference>
<dbReference type="GO" id="GO:0005506">
    <property type="term" value="F:iron ion binding"/>
    <property type="evidence" value="ECO:0007669"/>
    <property type="project" value="InterPro"/>
</dbReference>
<dbReference type="Proteomes" id="UP000630887">
    <property type="component" value="Unassembled WGS sequence"/>
</dbReference>
<dbReference type="GO" id="GO:0020037">
    <property type="term" value="F:heme binding"/>
    <property type="evidence" value="ECO:0007669"/>
    <property type="project" value="InterPro"/>
</dbReference>
<sequence length="410" mass="44450">MNHAESMGVDLGDPSTFDPAPPHAHWARLRETSPITRARSSALDCDFWSLTGWKEIRALLSDNRTFVSHYGVFLGFGPHHPDPAGGRMLGVMDGEPHKALRDEVRSIFGARNIARFDTELDELFEEHMTPHLDGDAFDFADEIAWRAPLMVTCAIMGVPVGDSPMLRDLANGVLTMQESTGDPIADNSRASGARIQILSYFDELAASPAVRRGDNVTARLVSRHDAGRLPYQDLLLNLLSMLVAANETTRLAMSGAMVALAEQPEQLELLRRSPSLTGPAVEEVLRWTSPVLNDCRTAESDTVLAGMPIAAGDVVTAWLPAGNRDPAVFERPDTFDIARPSRANVTLGYGPHYCLGAALARIEIAALLRFLARHVGEVASAGRPTGTHSHSLWGYAHVPTRIASLTGAGR</sequence>
<reference evidence="2 3" key="1">
    <citation type="submission" date="2021-01" db="EMBL/GenBank/DDBJ databases">
        <title>Whole genome shotgun sequence of Catellatospora coxensis NBRC 107359.</title>
        <authorList>
            <person name="Komaki H."/>
            <person name="Tamura T."/>
        </authorList>
    </citation>
    <scope>NUCLEOTIDE SEQUENCE [LARGE SCALE GENOMIC DNA]</scope>
    <source>
        <strain evidence="2 3">NBRC 107359</strain>
    </source>
</reference>
<comment type="caution">
    <text evidence="2">The sequence shown here is derived from an EMBL/GenBank/DDBJ whole genome shotgun (WGS) entry which is preliminary data.</text>
</comment>
<dbReference type="InterPro" id="IPR002397">
    <property type="entry name" value="Cyt_P450_B"/>
</dbReference>
<dbReference type="Pfam" id="PF00067">
    <property type="entry name" value="p450"/>
    <property type="match status" value="1"/>
</dbReference>
<comment type="similarity">
    <text evidence="1">Belongs to the cytochrome P450 family.</text>
</comment>
<name>A0A8J3KVK1_9ACTN</name>
<organism evidence="2 3">
    <name type="scientific">Catellatospora coxensis</name>
    <dbReference type="NCBI Taxonomy" id="310354"/>
    <lineage>
        <taxon>Bacteria</taxon>
        <taxon>Bacillati</taxon>
        <taxon>Actinomycetota</taxon>
        <taxon>Actinomycetes</taxon>
        <taxon>Micromonosporales</taxon>
        <taxon>Micromonosporaceae</taxon>
        <taxon>Catellatospora</taxon>
    </lineage>
</organism>
<evidence type="ECO:0000313" key="3">
    <source>
        <dbReference type="Proteomes" id="UP000630887"/>
    </source>
</evidence>
<dbReference type="Gene3D" id="1.10.630.10">
    <property type="entry name" value="Cytochrome P450"/>
    <property type="match status" value="1"/>
</dbReference>
<dbReference type="AlphaFoldDB" id="A0A8J3KVK1"/>
<dbReference type="GO" id="GO:0036199">
    <property type="term" value="F:cholest-4-en-3-one 26-monooxygenase activity"/>
    <property type="evidence" value="ECO:0007669"/>
    <property type="project" value="TreeGrafter"/>
</dbReference>
<accession>A0A8J3KVK1</accession>
<proteinExistence type="inferred from homology"/>
<protein>
    <submittedName>
        <fullName evidence="2">Cytochrome P450</fullName>
    </submittedName>
</protein>
<dbReference type="GO" id="GO:0008395">
    <property type="term" value="F:steroid hydroxylase activity"/>
    <property type="evidence" value="ECO:0007669"/>
    <property type="project" value="TreeGrafter"/>
</dbReference>
<dbReference type="PANTHER" id="PTHR46696">
    <property type="entry name" value="P450, PUTATIVE (EUROFUNG)-RELATED"/>
    <property type="match status" value="1"/>
</dbReference>
<dbReference type="SUPFAM" id="SSF48264">
    <property type="entry name" value="Cytochrome P450"/>
    <property type="match status" value="1"/>
</dbReference>
<dbReference type="RefSeq" id="WP_344349862.1">
    <property type="nucleotide sequence ID" value="NZ_BAAALC010000044.1"/>
</dbReference>
<evidence type="ECO:0000256" key="1">
    <source>
        <dbReference type="ARBA" id="ARBA00010617"/>
    </source>
</evidence>
<dbReference type="PANTHER" id="PTHR46696:SF4">
    <property type="entry name" value="BIOTIN BIOSYNTHESIS CYTOCHROME P450"/>
    <property type="match status" value="1"/>
</dbReference>
<dbReference type="InterPro" id="IPR001128">
    <property type="entry name" value="Cyt_P450"/>
</dbReference>
<keyword evidence="3" id="KW-1185">Reference proteome</keyword>
<dbReference type="PRINTS" id="PR00359">
    <property type="entry name" value="BP450"/>
</dbReference>